<dbReference type="AlphaFoldDB" id="A0AAN8V1D6"/>
<sequence length="89" mass="10222">MENMREKALLVLAHHTSVPSYGVVGHWRQHEGDLKNSSSTRRGLKSKCKGEPCVGTNPIVCWRCWRYRKDWTKNRQKLAGCLLGFGHKT</sequence>
<organism evidence="1 2">
    <name type="scientific">Dillenia turbinata</name>
    <dbReference type="NCBI Taxonomy" id="194707"/>
    <lineage>
        <taxon>Eukaryota</taxon>
        <taxon>Viridiplantae</taxon>
        <taxon>Streptophyta</taxon>
        <taxon>Embryophyta</taxon>
        <taxon>Tracheophyta</taxon>
        <taxon>Spermatophyta</taxon>
        <taxon>Magnoliopsida</taxon>
        <taxon>eudicotyledons</taxon>
        <taxon>Gunneridae</taxon>
        <taxon>Pentapetalae</taxon>
        <taxon>Dilleniales</taxon>
        <taxon>Dilleniaceae</taxon>
        <taxon>Dillenia</taxon>
    </lineage>
</organism>
<comment type="caution">
    <text evidence="1">The sequence shown here is derived from an EMBL/GenBank/DDBJ whole genome shotgun (WGS) entry which is preliminary data.</text>
</comment>
<evidence type="ECO:0000313" key="1">
    <source>
        <dbReference type="EMBL" id="KAK6920827.1"/>
    </source>
</evidence>
<dbReference type="EMBL" id="JBAMMX010000020">
    <property type="protein sequence ID" value="KAK6920827.1"/>
    <property type="molecule type" value="Genomic_DNA"/>
</dbReference>
<name>A0AAN8V1D6_9MAGN</name>
<proteinExistence type="predicted"/>
<gene>
    <name evidence="1" type="ORF">RJ641_014505</name>
</gene>
<reference evidence="1 2" key="1">
    <citation type="submission" date="2023-12" db="EMBL/GenBank/DDBJ databases">
        <title>A high-quality genome assembly for Dillenia turbinata (Dilleniales).</title>
        <authorList>
            <person name="Chanderbali A."/>
        </authorList>
    </citation>
    <scope>NUCLEOTIDE SEQUENCE [LARGE SCALE GENOMIC DNA]</scope>
    <source>
        <strain evidence="1">LSX21</strain>
        <tissue evidence="1">Leaf</tissue>
    </source>
</reference>
<accession>A0AAN8V1D6</accession>
<dbReference type="Proteomes" id="UP001370490">
    <property type="component" value="Unassembled WGS sequence"/>
</dbReference>
<evidence type="ECO:0000313" key="2">
    <source>
        <dbReference type="Proteomes" id="UP001370490"/>
    </source>
</evidence>
<keyword evidence="2" id="KW-1185">Reference proteome</keyword>
<protein>
    <submittedName>
        <fullName evidence="1">Uncharacterized protein</fullName>
    </submittedName>
</protein>